<dbReference type="Pfam" id="PF00069">
    <property type="entry name" value="Pkinase"/>
    <property type="match status" value="1"/>
</dbReference>
<organism evidence="16 17">
    <name type="scientific">Artemisia annua</name>
    <name type="common">Sweet wormwood</name>
    <dbReference type="NCBI Taxonomy" id="35608"/>
    <lineage>
        <taxon>Eukaryota</taxon>
        <taxon>Viridiplantae</taxon>
        <taxon>Streptophyta</taxon>
        <taxon>Embryophyta</taxon>
        <taxon>Tracheophyta</taxon>
        <taxon>Spermatophyta</taxon>
        <taxon>Magnoliopsida</taxon>
        <taxon>eudicotyledons</taxon>
        <taxon>Gunneridae</taxon>
        <taxon>Pentapetalae</taxon>
        <taxon>asterids</taxon>
        <taxon>campanulids</taxon>
        <taxon>Asterales</taxon>
        <taxon>Asteraceae</taxon>
        <taxon>Asteroideae</taxon>
        <taxon>Anthemideae</taxon>
        <taxon>Artemisiinae</taxon>
        <taxon>Artemisia</taxon>
    </lineage>
</organism>
<dbReference type="Gene3D" id="1.10.510.10">
    <property type="entry name" value="Transferase(Phosphotransferase) domain 1"/>
    <property type="match status" value="1"/>
</dbReference>
<comment type="catalytic activity">
    <reaction evidence="13">
        <text>L-threonyl-[protein] + ATP = O-phospho-L-threonyl-[protein] + ADP + H(+)</text>
        <dbReference type="Rhea" id="RHEA:46608"/>
        <dbReference type="Rhea" id="RHEA-COMP:11060"/>
        <dbReference type="Rhea" id="RHEA-COMP:11605"/>
        <dbReference type="ChEBI" id="CHEBI:15378"/>
        <dbReference type="ChEBI" id="CHEBI:30013"/>
        <dbReference type="ChEBI" id="CHEBI:30616"/>
        <dbReference type="ChEBI" id="CHEBI:61977"/>
        <dbReference type="ChEBI" id="CHEBI:456216"/>
        <dbReference type="EC" id="2.7.11.1"/>
    </reaction>
</comment>
<keyword evidence="10" id="KW-1133">Transmembrane helix</keyword>
<evidence type="ECO:0000256" key="5">
    <source>
        <dbReference type="ARBA" id="ARBA00022692"/>
    </source>
</evidence>
<evidence type="ECO:0000256" key="10">
    <source>
        <dbReference type="ARBA" id="ARBA00022989"/>
    </source>
</evidence>
<evidence type="ECO:0000256" key="9">
    <source>
        <dbReference type="ARBA" id="ARBA00022840"/>
    </source>
</evidence>
<dbReference type="InterPro" id="IPR032872">
    <property type="entry name" value="WAK_assoc_C"/>
</dbReference>
<dbReference type="Proteomes" id="UP000245207">
    <property type="component" value="Unassembled WGS sequence"/>
</dbReference>
<dbReference type="EMBL" id="PKPP01001002">
    <property type="protein sequence ID" value="PWA86580.1"/>
    <property type="molecule type" value="Genomic_DNA"/>
</dbReference>
<evidence type="ECO:0000313" key="16">
    <source>
        <dbReference type="EMBL" id="PWA86580.1"/>
    </source>
</evidence>
<dbReference type="GO" id="GO:0004674">
    <property type="term" value="F:protein serine/threonine kinase activity"/>
    <property type="evidence" value="ECO:0007669"/>
    <property type="project" value="UniProtKB-KW"/>
</dbReference>
<keyword evidence="8 16" id="KW-0418">Kinase</keyword>
<keyword evidence="11" id="KW-0472">Membrane</keyword>
<keyword evidence="6" id="KW-0732">Signal</keyword>
<evidence type="ECO:0000256" key="2">
    <source>
        <dbReference type="ARBA" id="ARBA00012513"/>
    </source>
</evidence>
<dbReference type="Pfam" id="PF14380">
    <property type="entry name" value="WAK_assoc"/>
    <property type="match status" value="1"/>
</dbReference>
<dbReference type="PROSITE" id="PS00108">
    <property type="entry name" value="PROTEIN_KINASE_ST"/>
    <property type="match status" value="1"/>
</dbReference>
<keyword evidence="9" id="KW-0067">ATP-binding</keyword>
<evidence type="ECO:0000256" key="6">
    <source>
        <dbReference type="ARBA" id="ARBA00022729"/>
    </source>
</evidence>
<dbReference type="PROSITE" id="PS50011">
    <property type="entry name" value="PROTEIN_KINASE_DOM"/>
    <property type="match status" value="1"/>
</dbReference>
<dbReference type="SUPFAM" id="SSF56112">
    <property type="entry name" value="Protein kinase-like (PK-like)"/>
    <property type="match status" value="1"/>
</dbReference>
<dbReference type="InterPro" id="IPR045874">
    <property type="entry name" value="LRK10/LRL21-25-like"/>
</dbReference>
<protein>
    <recommendedName>
        <fullName evidence="2">non-specific serine/threonine protein kinase</fullName>
        <ecNumber evidence="2">2.7.11.1</ecNumber>
    </recommendedName>
</protein>
<evidence type="ECO:0000313" key="17">
    <source>
        <dbReference type="Proteomes" id="UP000245207"/>
    </source>
</evidence>
<keyword evidence="17" id="KW-1185">Reference proteome</keyword>
<keyword evidence="3" id="KW-0723">Serine/threonine-protein kinase</keyword>
<dbReference type="PROSITE" id="PS51257">
    <property type="entry name" value="PROKAR_LIPOPROTEIN"/>
    <property type="match status" value="1"/>
</dbReference>
<evidence type="ECO:0000256" key="7">
    <source>
        <dbReference type="ARBA" id="ARBA00022741"/>
    </source>
</evidence>
<dbReference type="STRING" id="35608.A0A2U1PLE6"/>
<dbReference type="GO" id="GO:0016020">
    <property type="term" value="C:membrane"/>
    <property type="evidence" value="ECO:0007669"/>
    <property type="project" value="UniProtKB-SubCell"/>
</dbReference>
<keyword evidence="7" id="KW-0547">Nucleotide-binding</keyword>
<proteinExistence type="predicted"/>
<keyword evidence="12" id="KW-0325">Glycoprotein</keyword>
<sequence length="453" mass="49586">MIIIRTSLSDSDGLYGTCNGTFSCGNISGLGYPFRRHQAPAYCGYPGFELNCDQQGPPTIKIMNMTYRILSINSTFQILKIVRQDMNESICPKNLVNTTINHELFDYAPSYMNASLLLGCPLSFNVLGIGSIFYGNNGVGPTFLVPGIQGPGICNTSVIVPFPIGFTNTSGFINTTGSEQILQEGFDVIWKVNGKNCTDCMRSGGQCMYDNVTRLTICSSPSVTLLGFCIEGKKRALMYEFMPNGSLDKFLQAGGSRLKWDTLFLIAKGIARGLEYLHQGCNTRIVHFDIKPHNILLDEEFVPKISDFGLAKLCRKKESIVSVMGVRGTAGYMAPEVFFTGLGGPSHKSDVYSYGMMRVETGDKLGVDGVITKEEDELARKMVTVSLWCIQSDPSDRPSISKVVEMLEGSFKSLQVPPRHFCWSYLPMPGQGTASLTTKSSEGLLAASENFSS</sequence>
<dbReference type="InterPro" id="IPR000719">
    <property type="entry name" value="Prot_kinase_dom"/>
</dbReference>
<dbReference type="GO" id="GO:0005524">
    <property type="term" value="F:ATP binding"/>
    <property type="evidence" value="ECO:0007669"/>
    <property type="project" value="UniProtKB-KW"/>
</dbReference>
<dbReference type="GO" id="GO:0030247">
    <property type="term" value="F:polysaccharide binding"/>
    <property type="evidence" value="ECO:0007669"/>
    <property type="project" value="InterPro"/>
</dbReference>
<evidence type="ECO:0000256" key="3">
    <source>
        <dbReference type="ARBA" id="ARBA00022527"/>
    </source>
</evidence>
<accession>A0A2U1PLE6</accession>
<dbReference type="EC" id="2.7.11.1" evidence="2"/>
<dbReference type="InterPro" id="IPR011009">
    <property type="entry name" value="Kinase-like_dom_sf"/>
</dbReference>
<name>A0A2U1PLE6_ARTAN</name>
<evidence type="ECO:0000256" key="8">
    <source>
        <dbReference type="ARBA" id="ARBA00022777"/>
    </source>
</evidence>
<dbReference type="FunFam" id="1.10.510.10:FF:001023">
    <property type="entry name" value="Os07g0541700 protein"/>
    <property type="match status" value="1"/>
</dbReference>
<dbReference type="InterPro" id="IPR008271">
    <property type="entry name" value="Ser/Thr_kinase_AS"/>
</dbReference>
<evidence type="ECO:0000256" key="1">
    <source>
        <dbReference type="ARBA" id="ARBA00004479"/>
    </source>
</evidence>
<evidence type="ECO:0000256" key="11">
    <source>
        <dbReference type="ARBA" id="ARBA00023136"/>
    </source>
</evidence>
<gene>
    <name evidence="16" type="ORF">CTI12_AA139790</name>
</gene>
<dbReference type="AlphaFoldDB" id="A0A2U1PLE6"/>
<reference evidence="16 17" key="1">
    <citation type="journal article" date="2018" name="Mol. Plant">
        <title>The genome of Artemisia annua provides insight into the evolution of Asteraceae family and artemisinin biosynthesis.</title>
        <authorList>
            <person name="Shen Q."/>
            <person name="Zhang L."/>
            <person name="Liao Z."/>
            <person name="Wang S."/>
            <person name="Yan T."/>
            <person name="Shi P."/>
            <person name="Liu M."/>
            <person name="Fu X."/>
            <person name="Pan Q."/>
            <person name="Wang Y."/>
            <person name="Lv Z."/>
            <person name="Lu X."/>
            <person name="Zhang F."/>
            <person name="Jiang W."/>
            <person name="Ma Y."/>
            <person name="Chen M."/>
            <person name="Hao X."/>
            <person name="Li L."/>
            <person name="Tang Y."/>
            <person name="Lv G."/>
            <person name="Zhou Y."/>
            <person name="Sun X."/>
            <person name="Brodelius P.E."/>
            <person name="Rose J.K.C."/>
            <person name="Tang K."/>
        </authorList>
    </citation>
    <scope>NUCLEOTIDE SEQUENCE [LARGE SCALE GENOMIC DNA]</scope>
    <source>
        <strain evidence="17">cv. Huhao1</strain>
        <tissue evidence="16">Leaf</tissue>
    </source>
</reference>
<comment type="subcellular location">
    <subcellularLocation>
        <location evidence="1">Membrane</location>
        <topology evidence="1">Single-pass type I membrane protein</topology>
    </subcellularLocation>
</comment>
<keyword evidence="4" id="KW-0808">Transferase</keyword>
<evidence type="ECO:0000256" key="12">
    <source>
        <dbReference type="ARBA" id="ARBA00023180"/>
    </source>
</evidence>
<dbReference type="OrthoDB" id="4062651at2759"/>
<feature type="domain" description="Protein kinase" evidence="15">
    <location>
        <begin position="128"/>
        <end position="411"/>
    </location>
</feature>
<comment type="catalytic activity">
    <reaction evidence="14">
        <text>L-seryl-[protein] + ATP = O-phospho-L-seryl-[protein] + ADP + H(+)</text>
        <dbReference type="Rhea" id="RHEA:17989"/>
        <dbReference type="Rhea" id="RHEA-COMP:9863"/>
        <dbReference type="Rhea" id="RHEA-COMP:11604"/>
        <dbReference type="ChEBI" id="CHEBI:15378"/>
        <dbReference type="ChEBI" id="CHEBI:29999"/>
        <dbReference type="ChEBI" id="CHEBI:30616"/>
        <dbReference type="ChEBI" id="CHEBI:83421"/>
        <dbReference type="ChEBI" id="CHEBI:456216"/>
        <dbReference type="EC" id="2.7.11.1"/>
    </reaction>
</comment>
<dbReference type="Pfam" id="PF13947">
    <property type="entry name" value="GUB_WAK_bind"/>
    <property type="match status" value="1"/>
</dbReference>
<evidence type="ECO:0000256" key="13">
    <source>
        <dbReference type="ARBA" id="ARBA00047899"/>
    </source>
</evidence>
<dbReference type="SMART" id="SM00220">
    <property type="entry name" value="S_TKc"/>
    <property type="match status" value="1"/>
</dbReference>
<comment type="caution">
    <text evidence="16">The sequence shown here is derived from an EMBL/GenBank/DDBJ whole genome shotgun (WGS) entry which is preliminary data.</text>
</comment>
<evidence type="ECO:0000256" key="4">
    <source>
        <dbReference type="ARBA" id="ARBA00022679"/>
    </source>
</evidence>
<dbReference type="InterPro" id="IPR025287">
    <property type="entry name" value="WAK_GUB"/>
</dbReference>
<evidence type="ECO:0000259" key="15">
    <source>
        <dbReference type="PROSITE" id="PS50011"/>
    </source>
</evidence>
<evidence type="ECO:0000256" key="14">
    <source>
        <dbReference type="ARBA" id="ARBA00048679"/>
    </source>
</evidence>
<dbReference type="PANTHER" id="PTHR27009">
    <property type="entry name" value="RUST RESISTANCE KINASE LR10-RELATED"/>
    <property type="match status" value="1"/>
</dbReference>
<keyword evidence="5" id="KW-0812">Transmembrane</keyword>